<feature type="region of interest" description="Disordered" evidence="1">
    <location>
        <begin position="175"/>
        <end position="213"/>
    </location>
</feature>
<protein>
    <submittedName>
        <fullName evidence="2">Uncharacterized protein</fullName>
    </submittedName>
</protein>
<organism evidence="2 3">
    <name type="scientific">Favolaschia claudopus</name>
    <dbReference type="NCBI Taxonomy" id="2862362"/>
    <lineage>
        <taxon>Eukaryota</taxon>
        <taxon>Fungi</taxon>
        <taxon>Dikarya</taxon>
        <taxon>Basidiomycota</taxon>
        <taxon>Agaricomycotina</taxon>
        <taxon>Agaricomycetes</taxon>
        <taxon>Agaricomycetidae</taxon>
        <taxon>Agaricales</taxon>
        <taxon>Marasmiineae</taxon>
        <taxon>Mycenaceae</taxon>
        <taxon>Favolaschia</taxon>
    </lineage>
</organism>
<evidence type="ECO:0000313" key="2">
    <source>
        <dbReference type="EMBL" id="KAK6996405.1"/>
    </source>
</evidence>
<feature type="compositionally biased region" description="Polar residues" evidence="1">
    <location>
        <begin position="344"/>
        <end position="358"/>
    </location>
</feature>
<sequence>MHRTGATRIVSRTTTTPPDATTSSFAAAPPVSIPTSAEKANAQTDGFSGQVQRSFKRWDEAVRFWQHFCREHHRGLCPPVRPPTGFVAPTPMDQPPPAPPSPAPLSPAPHADASPPHTPTPCPFVCARPHKHYHHPKNPPTCAFGCAKLHEHVPPDRPQSRSLAEALASPFETLASPARPRVPPSIPYNLSFPNPANAPTSPPPSSSPRRAASSTFSLGSLTDVSGSLTDESSSPPRTLTQVVEIESDDEYGMLDADFEIEYVDQIFWAVKHVRHAIFNDAPAALQAALSRRLSVFTLMSATDELTLEQMHDLPTPRNAQLPAAALAAATTPQRQPLRDDWSHSSRSARSGGVDSSPTPGRASRRGAL</sequence>
<feature type="region of interest" description="Disordered" evidence="1">
    <location>
        <begin position="1"/>
        <end position="30"/>
    </location>
</feature>
<reference evidence="2 3" key="1">
    <citation type="journal article" date="2024" name="J Genomics">
        <title>Draft genome sequencing and assembly of Favolaschia claudopus CIRM-BRFM 2984 isolated from oak limbs.</title>
        <authorList>
            <person name="Navarro D."/>
            <person name="Drula E."/>
            <person name="Chaduli D."/>
            <person name="Cazenave R."/>
            <person name="Ahrendt S."/>
            <person name="Wang J."/>
            <person name="Lipzen A."/>
            <person name="Daum C."/>
            <person name="Barry K."/>
            <person name="Grigoriev I.V."/>
            <person name="Favel A."/>
            <person name="Rosso M.N."/>
            <person name="Martin F."/>
        </authorList>
    </citation>
    <scope>NUCLEOTIDE SEQUENCE [LARGE SCALE GENOMIC DNA]</scope>
    <source>
        <strain evidence="2 3">CIRM-BRFM 2984</strain>
    </source>
</reference>
<feature type="region of interest" description="Disordered" evidence="1">
    <location>
        <begin position="84"/>
        <end position="117"/>
    </location>
</feature>
<accession>A0AAV9ZZ60</accession>
<dbReference type="Proteomes" id="UP001362999">
    <property type="component" value="Unassembled WGS sequence"/>
</dbReference>
<feature type="compositionally biased region" description="Pro residues" evidence="1">
    <location>
        <begin position="92"/>
        <end position="107"/>
    </location>
</feature>
<dbReference type="EMBL" id="JAWWNJ010000097">
    <property type="protein sequence ID" value="KAK6996405.1"/>
    <property type="molecule type" value="Genomic_DNA"/>
</dbReference>
<gene>
    <name evidence="2" type="ORF">R3P38DRAFT_3222007</name>
</gene>
<comment type="caution">
    <text evidence="2">The sequence shown here is derived from an EMBL/GenBank/DDBJ whole genome shotgun (WGS) entry which is preliminary data.</text>
</comment>
<evidence type="ECO:0000256" key="1">
    <source>
        <dbReference type="SAM" id="MobiDB-lite"/>
    </source>
</evidence>
<feature type="region of interest" description="Disordered" evidence="1">
    <location>
        <begin position="327"/>
        <end position="368"/>
    </location>
</feature>
<evidence type="ECO:0000313" key="3">
    <source>
        <dbReference type="Proteomes" id="UP001362999"/>
    </source>
</evidence>
<feature type="compositionally biased region" description="Low complexity" evidence="1">
    <location>
        <begin position="11"/>
        <end position="30"/>
    </location>
</feature>
<name>A0AAV9ZZ60_9AGAR</name>
<keyword evidence="3" id="KW-1185">Reference proteome</keyword>
<dbReference type="AlphaFoldDB" id="A0AAV9ZZ60"/>
<proteinExistence type="predicted"/>